<evidence type="ECO:0000313" key="2">
    <source>
        <dbReference type="Proteomes" id="UP000677918"/>
    </source>
</evidence>
<sequence length="53" mass="6670">MFTAEEKKYLLKLLRKQKRRGLLFWRKPPAIHQRLTEKIEQMLRNEQVNREYL</sequence>
<dbReference type="AlphaFoldDB" id="A0A8J4H2Q7"/>
<evidence type="ECO:0000313" key="1">
    <source>
        <dbReference type="EMBL" id="GIQ68560.1"/>
    </source>
</evidence>
<dbReference type="EMBL" id="BOVK01000015">
    <property type="protein sequence ID" value="GIQ68560.1"/>
    <property type="molecule type" value="Genomic_DNA"/>
</dbReference>
<gene>
    <name evidence="1" type="ORF">XYCOK13_13840</name>
</gene>
<dbReference type="RefSeq" id="WP_213411129.1">
    <property type="nucleotide sequence ID" value="NZ_BOVK01000015.1"/>
</dbReference>
<proteinExistence type="predicted"/>
<protein>
    <submittedName>
        <fullName evidence="1">Uncharacterized protein</fullName>
    </submittedName>
</protein>
<organism evidence="1 2">
    <name type="scientific">Xylanibacillus composti</name>
    <dbReference type="NCBI Taxonomy" id="1572762"/>
    <lineage>
        <taxon>Bacteria</taxon>
        <taxon>Bacillati</taxon>
        <taxon>Bacillota</taxon>
        <taxon>Bacilli</taxon>
        <taxon>Bacillales</taxon>
        <taxon>Paenibacillaceae</taxon>
        <taxon>Xylanibacillus</taxon>
    </lineage>
</organism>
<comment type="caution">
    <text evidence="1">The sequence shown here is derived from an EMBL/GenBank/DDBJ whole genome shotgun (WGS) entry which is preliminary data.</text>
</comment>
<accession>A0A8J4H2Q7</accession>
<reference evidence="1" key="1">
    <citation type="submission" date="2021-04" db="EMBL/GenBank/DDBJ databases">
        <title>Draft genome sequence of Xylanibacillus composti strain K13.</title>
        <authorList>
            <person name="Uke A."/>
            <person name="Chhe C."/>
            <person name="Baramee S."/>
            <person name="Kosugi A."/>
        </authorList>
    </citation>
    <scope>NUCLEOTIDE SEQUENCE</scope>
    <source>
        <strain evidence="1">K13</strain>
    </source>
</reference>
<dbReference type="Proteomes" id="UP000677918">
    <property type="component" value="Unassembled WGS sequence"/>
</dbReference>
<name>A0A8J4H2Q7_9BACL</name>
<keyword evidence="2" id="KW-1185">Reference proteome</keyword>